<dbReference type="SMART" id="SM00714">
    <property type="entry name" value="LITAF"/>
    <property type="match status" value="1"/>
</dbReference>
<evidence type="ECO:0000256" key="4">
    <source>
        <dbReference type="ARBA" id="ARBA00022833"/>
    </source>
</evidence>
<dbReference type="PANTHER" id="PTHR23292:SF6">
    <property type="entry name" value="FI16602P1-RELATED"/>
    <property type="match status" value="1"/>
</dbReference>
<comment type="caution">
    <text evidence="9">The sequence shown here is derived from an EMBL/GenBank/DDBJ whole genome shotgun (WGS) entry which is preliminary data.</text>
</comment>
<reference evidence="9 10" key="1">
    <citation type="submission" date="2018-06" db="EMBL/GenBank/DDBJ databases">
        <title>Comparative genomics reveals the genomic features of Rhizophagus irregularis, R. cerebriforme, R. diaphanum and Gigaspora rosea, and their symbiotic lifestyle signature.</title>
        <authorList>
            <person name="Morin E."/>
            <person name="San Clemente H."/>
            <person name="Chen E.C.H."/>
            <person name="De La Providencia I."/>
            <person name="Hainaut M."/>
            <person name="Kuo A."/>
            <person name="Kohler A."/>
            <person name="Murat C."/>
            <person name="Tang N."/>
            <person name="Roy S."/>
            <person name="Loubradou J."/>
            <person name="Henrissat B."/>
            <person name="Grigoriev I.V."/>
            <person name="Corradi N."/>
            <person name="Roux C."/>
            <person name="Martin F.M."/>
        </authorList>
    </citation>
    <scope>NUCLEOTIDE SEQUENCE [LARGE SCALE GENOMIC DNA]</scope>
    <source>
        <strain evidence="9 10">DAOM 227022</strain>
    </source>
</reference>
<dbReference type="AlphaFoldDB" id="A0A397TE87"/>
<feature type="transmembrane region" description="Helical" evidence="7">
    <location>
        <begin position="109"/>
        <end position="130"/>
    </location>
</feature>
<keyword evidence="3" id="KW-0479">Metal-binding</keyword>
<dbReference type="InterPro" id="IPR037519">
    <property type="entry name" value="LITAF_fam"/>
</dbReference>
<evidence type="ECO:0000256" key="1">
    <source>
        <dbReference type="ARBA" id="ARBA00004170"/>
    </source>
</evidence>
<proteinExistence type="inferred from homology"/>
<feature type="domain" description="LITAF" evidence="8">
    <location>
        <begin position="70"/>
        <end position="152"/>
    </location>
</feature>
<evidence type="ECO:0000313" key="9">
    <source>
        <dbReference type="EMBL" id="RIA96560.1"/>
    </source>
</evidence>
<evidence type="ECO:0000313" key="10">
    <source>
        <dbReference type="Proteomes" id="UP000265703"/>
    </source>
</evidence>
<dbReference type="GO" id="GO:0008270">
    <property type="term" value="F:zinc ion binding"/>
    <property type="evidence" value="ECO:0007669"/>
    <property type="project" value="TreeGrafter"/>
</dbReference>
<dbReference type="InterPro" id="IPR006629">
    <property type="entry name" value="LITAF"/>
</dbReference>
<keyword evidence="7" id="KW-1133">Transmembrane helix</keyword>
<organism evidence="9 10">
    <name type="scientific">Glomus cerebriforme</name>
    <dbReference type="NCBI Taxonomy" id="658196"/>
    <lineage>
        <taxon>Eukaryota</taxon>
        <taxon>Fungi</taxon>
        <taxon>Fungi incertae sedis</taxon>
        <taxon>Mucoromycota</taxon>
        <taxon>Glomeromycotina</taxon>
        <taxon>Glomeromycetes</taxon>
        <taxon>Glomerales</taxon>
        <taxon>Glomeraceae</taxon>
        <taxon>Glomus</taxon>
    </lineage>
</organism>
<protein>
    <submittedName>
        <fullName evidence="9">LITAF-like zinc ribbon domain-containing protein</fullName>
    </submittedName>
</protein>
<dbReference type="GO" id="GO:0016020">
    <property type="term" value="C:membrane"/>
    <property type="evidence" value="ECO:0007669"/>
    <property type="project" value="UniProtKB-SubCell"/>
</dbReference>
<keyword evidence="4" id="KW-0862">Zinc</keyword>
<keyword evidence="5 7" id="KW-0472">Membrane</keyword>
<sequence length="153" mass="17210">MTSISHQPSTFHYIELKAPTSSSSSSSSSLLSTSSTSSSDNEKNLICKVTNSPCLENLSEKQQRKRKRKARSTTYLPLLKLPDFPVKTQCPNCSKYVVTHVIYKNGTCVYVFAMGLFTLTVVLFWVPFFMDCCKDVIHSCPHCKSTLGTRRRI</sequence>
<comment type="similarity">
    <text evidence="2">Belongs to the CDIP1/LITAF family.</text>
</comment>
<evidence type="ECO:0000256" key="3">
    <source>
        <dbReference type="ARBA" id="ARBA00022723"/>
    </source>
</evidence>
<dbReference type="PANTHER" id="PTHR23292">
    <property type="entry name" value="LIPOPOLYSACCHARIDE-INDUCED TUMOR NECROSIS FACTOR-ALPHA FACTOR"/>
    <property type="match status" value="1"/>
</dbReference>
<keyword evidence="10" id="KW-1185">Reference proteome</keyword>
<feature type="compositionally biased region" description="Low complexity" evidence="6">
    <location>
        <begin position="20"/>
        <end position="39"/>
    </location>
</feature>
<evidence type="ECO:0000256" key="6">
    <source>
        <dbReference type="SAM" id="MobiDB-lite"/>
    </source>
</evidence>
<accession>A0A397TE87</accession>
<comment type="subcellular location">
    <subcellularLocation>
        <location evidence="1">Membrane</location>
        <topology evidence="1">Peripheral membrane protein</topology>
    </subcellularLocation>
</comment>
<evidence type="ECO:0000256" key="2">
    <source>
        <dbReference type="ARBA" id="ARBA00005975"/>
    </source>
</evidence>
<dbReference type="EMBL" id="QKYT01000043">
    <property type="protein sequence ID" value="RIA96560.1"/>
    <property type="molecule type" value="Genomic_DNA"/>
</dbReference>
<evidence type="ECO:0000256" key="7">
    <source>
        <dbReference type="SAM" id="Phobius"/>
    </source>
</evidence>
<dbReference type="OrthoDB" id="5599753at2759"/>
<gene>
    <name evidence="9" type="ORF">C1645_871967</name>
</gene>
<dbReference type="Proteomes" id="UP000265703">
    <property type="component" value="Unassembled WGS sequence"/>
</dbReference>
<evidence type="ECO:0000256" key="5">
    <source>
        <dbReference type="ARBA" id="ARBA00023136"/>
    </source>
</evidence>
<feature type="region of interest" description="Disordered" evidence="6">
    <location>
        <begin position="19"/>
        <end position="41"/>
    </location>
</feature>
<dbReference type="PROSITE" id="PS51837">
    <property type="entry name" value="LITAF"/>
    <property type="match status" value="1"/>
</dbReference>
<evidence type="ECO:0000259" key="8">
    <source>
        <dbReference type="PROSITE" id="PS51837"/>
    </source>
</evidence>
<name>A0A397TE87_9GLOM</name>
<keyword evidence="7" id="KW-0812">Transmembrane</keyword>
<dbReference type="Pfam" id="PF10601">
    <property type="entry name" value="zf-LITAF-like"/>
    <property type="match status" value="1"/>
</dbReference>
<dbReference type="STRING" id="658196.A0A397TE87"/>